<dbReference type="InterPro" id="IPR050188">
    <property type="entry name" value="RluA_PseudoU_synthase"/>
</dbReference>
<evidence type="ECO:0000256" key="9">
    <source>
        <dbReference type="ARBA" id="ARBA00043049"/>
    </source>
</evidence>
<evidence type="ECO:0000259" key="10">
    <source>
        <dbReference type="Pfam" id="PF00849"/>
    </source>
</evidence>
<evidence type="ECO:0000256" key="6">
    <source>
        <dbReference type="ARBA" id="ARBA00040675"/>
    </source>
</evidence>
<dbReference type="EMBL" id="JAJEWP010000007">
    <property type="protein sequence ID" value="MCC2618157.1"/>
    <property type="molecule type" value="Genomic_DNA"/>
</dbReference>
<name>A0ABS8GC59_9ALTE</name>
<dbReference type="PROSITE" id="PS01129">
    <property type="entry name" value="PSI_RLU"/>
    <property type="match status" value="1"/>
</dbReference>
<comment type="function">
    <text evidence="4">Responsible for synthesis of pseudouridine from uracil-65 in transfer RNAs.</text>
</comment>
<dbReference type="RefSeq" id="WP_229162771.1">
    <property type="nucleotide sequence ID" value="NZ_JAJEWP010000007.1"/>
</dbReference>
<accession>A0ABS8GC59</accession>
<evidence type="ECO:0000256" key="3">
    <source>
        <dbReference type="ARBA" id="ARBA00036607"/>
    </source>
</evidence>
<evidence type="ECO:0000313" key="12">
    <source>
        <dbReference type="Proteomes" id="UP001520878"/>
    </source>
</evidence>
<dbReference type="EC" id="5.4.99.26" evidence="5"/>
<keyword evidence="12" id="KW-1185">Reference proteome</keyword>
<dbReference type="InterPro" id="IPR020103">
    <property type="entry name" value="PsdUridine_synth_cat_dom_sf"/>
</dbReference>
<dbReference type="PANTHER" id="PTHR21600">
    <property type="entry name" value="MITOCHONDRIAL RNA PSEUDOURIDINE SYNTHASE"/>
    <property type="match status" value="1"/>
</dbReference>
<dbReference type="InterPro" id="IPR006145">
    <property type="entry name" value="PsdUridine_synth_RsuA/RluA"/>
</dbReference>
<keyword evidence="1" id="KW-0819">tRNA processing</keyword>
<protein>
    <recommendedName>
        <fullName evidence="6">tRNA pseudouridine synthase C</fullName>
        <ecNumber evidence="5">5.4.99.26</ecNumber>
    </recommendedName>
    <alternativeName>
        <fullName evidence="8">tRNA pseudouridine(65) synthase</fullName>
    </alternativeName>
    <alternativeName>
        <fullName evidence="9">tRNA pseudouridylate synthase C</fullName>
    </alternativeName>
    <alternativeName>
        <fullName evidence="7">tRNA-uridine isomerase C</fullName>
    </alternativeName>
</protein>
<dbReference type="Gene3D" id="3.30.2350.10">
    <property type="entry name" value="Pseudouridine synthase"/>
    <property type="match status" value="1"/>
</dbReference>
<evidence type="ECO:0000256" key="2">
    <source>
        <dbReference type="ARBA" id="ARBA00023235"/>
    </source>
</evidence>
<dbReference type="PANTHER" id="PTHR21600:SF56">
    <property type="entry name" value="TRNA PSEUDOURIDINE SYNTHASE C"/>
    <property type="match status" value="1"/>
</dbReference>
<evidence type="ECO:0000256" key="1">
    <source>
        <dbReference type="ARBA" id="ARBA00022694"/>
    </source>
</evidence>
<reference evidence="11 12" key="1">
    <citation type="submission" date="2021-10" db="EMBL/GenBank/DDBJ databases">
        <title>Draft genome of Aestuariibacter halophilus JC2043.</title>
        <authorList>
            <person name="Emsley S.A."/>
            <person name="Pfannmuller K.M."/>
            <person name="Ushijima B."/>
            <person name="Saw J.H."/>
            <person name="Videau P."/>
        </authorList>
    </citation>
    <scope>NUCLEOTIDE SEQUENCE [LARGE SCALE GENOMIC DNA]</scope>
    <source>
        <strain evidence="11 12">JC2043</strain>
    </source>
</reference>
<dbReference type="SUPFAM" id="SSF55120">
    <property type="entry name" value="Pseudouridine synthase"/>
    <property type="match status" value="1"/>
</dbReference>
<dbReference type="InterPro" id="IPR006224">
    <property type="entry name" value="PsdUridine_synth_RluA-like_CS"/>
</dbReference>
<feature type="domain" description="Pseudouridine synthase RsuA/RluA-like" evidence="10">
    <location>
        <begin position="11"/>
        <end position="171"/>
    </location>
</feature>
<evidence type="ECO:0000256" key="5">
    <source>
        <dbReference type="ARBA" id="ARBA00038943"/>
    </source>
</evidence>
<dbReference type="Pfam" id="PF00849">
    <property type="entry name" value="PseudoU_synth_2"/>
    <property type="match status" value="1"/>
</dbReference>
<dbReference type="NCBIfam" id="NF008321">
    <property type="entry name" value="PRK11112.1"/>
    <property type="match status" value="1"/>
</dbReference>
<proteinExistence type="predicted"/>
<dbReference type="GO" id="GO:0160149">
    <property type="term" value="F:tRNA pseudouridine(65) synthase activity"/>
    <property type="evidence" value="ECO:0007669"/>
    <property type="project" value="UniProtKB-EC"/>
</dbReference>
<organism evidence="11 12">
    <name type="scientific">Fluctibacter halophilus</name>
    <dbReference type="NCBI Taxonomy" id="226011"/>
    <lineage>
        <taxon>Bacteria</taxon>
        <taxon>Pseudomonadati</taxon>
        <taxon>Pseudomonadota</taxon>
        <taxon>Gammaproteobacteria</taxon>
        <taxon>Alteromonadales</taxon>
        <taxon>Alteromonadaceae</taxon>
        <taxon>Fluctibacter</taxon>
    </lineage>
</organism>
<comment type="caution">
    <text evidence="11">The sequence shown here is derived from an EMBL/GenBank/DDBJ whole genome shotgun (WGS) entry which is preliminary data.</text>
</comment>
<gene>
    <name evidence="11" type="primary">truC</name>
    <name evidence="11" type="ORF">LJ739_18015</name>
</gene>
<sequence>MTMSIVYQDDDLLAVHKPPGLLVHRSLIDKHETRFAMQMARDMVGKHVFPVHRLDRPTSGILLFALSSDVARLLTEQFTAQQVDKTYYAIVRGHPDEQGHIDYALKEKLDKIADKMANQDKPAQQAQTDYSRLATFELPHPVGRYASARYALMRLSPHTGRKHQLRRHMAHISHPILGDTTHGDGKHNKFVRQTYGFNGLALTCQQMVLQHPVQGGQLVLRGEFDERLVKLLGQWGMSRAELRQLEND</sequence>
<comment type="catalytic activity">
    <reaction evidence="3">
        <text>uridine(65) in tRNA = pseudouridine(65) in tRNA</text>
        <dbReference type="Rhea" id="RHEA:42536"/>
        <dbReference type="Rhea" id="RHEA-COMP:10103"/>
        <dbReference type="Rhea" id="RHEA-COMP:10104"/>
        <dbReference type="ChEBI" id="CHEBI:65314"/>
        <dbReference type="ChEBI" id="CHEBI:65315"/>
        <dbReference type="EC" id="5.4.99.26"/>
    </reaction>
</comment>
<dbReference type="Proteomes" id="UP001520878">
    <property type="component" value="Unassembled WGS sequence"/>
</dbReference>
<evidence type="ECO:0000256" key="7">
    <source>
        <dbReference type="ARBA" id="ARBA00041803"/>
    </source>
</evidence>
<keyword evidence="2 11" id="KW-0413">Isomerase</keyword>
<evidence type="ECO:0000256" key="8">
    <source>
        <dbReference type="ARBA" id="ARBA00041975"/>
    </source>
</evidence>
<evidence type="ECO:0000256" key="4">
    <source>
        <dbReference type="ARBA" id="ARBA00037670"/>
    </source>
</evidence>
<evidence type="ECO:0000313" key="11">
    <source>
        <dbReference type="EMBL" id="MCC2618157.1"/>
    </source>
</evidence>